<accession>D0R6G9</accession>
<dbReference type="AlphaFoldDB" id="D0R6G9"/>
<name>D0R6G9_LACJF</name>
<geneLocation type="plasmid" evidence="1 2">
    <name>p9785L</name>
</geneLocation>
<evidence type="ECO:0000313" key="1">
    <source>
        <dbReference type="EMBL" id="CAY10342.1"/>
    </source>
</evidence>
<proteinExistence type="predicted"/>
<dbReference type="Proteomes" id="UP000002627">
    <property type="component" value="Plasmid p9785L"/>
</dbReference>
<evidence type="ECO:0000313" key="2">
    <source>
        <dbReference type="Proteomes" id="UP000002627"/>
    </source>
</evidence>
<dbReference type="KEGG" id="ljf:FI9785_p9785L.21"/>
<keyword evidence="1" id="KW-0614">Plasmid</keyword>
<sequence length="292" mass="33795">MIYKYPFEEESTMKIYKWKLSKLQVLKLSKVKVQGNLVAVTSNGNKYIPFGGIDSLYETAYKKAISELNERAAWFTMYSLHPSIVPNTTGFAAHTDKEKAIQSSIYEVIERKAFHYFIKLIMNNKIDEIYSNFHIQNKKDFLLFSKPYLTQAGELWITFAFDLGRKIIPVGMGKQNNLAESIDDAIDECIMVNHSIEKYLISHSNKQSTQSMSQEELLSFINLGKSTLLQDNLEKLSIENNYYENVKTKNIESLLTLNVTRYIPKFLSPTNRYVYLSVPLEKTDAIKNNYRI</sequence>
<dbReference type="Gene3D" id="3.30.1330.230">
    <property type="match status" value="1"/>
</dbReference>
<dbReference type="EMBL" id="FN357112">
    <property type="protein sequence ID" value="CAY10342.1"/>
    <property type="molecule type" value="Genomic_DNA"/>
</dbReference>
<organism evidence="1 2">
    <name type="scientific">Lactobacillus johnsonii (strain FI9785)</name>
    <dbReference type="NCBI Taxonomy" id="633699"/>
    <lineage>
        <taxon>Bacteria</taxon>
        <taxon>Bacillati</taxon>
        <taxon>Bacillota</taxon>
        <taxon>Bacilli</taxon>
        <taxon>Lactobacillales</taxon>
        <taxon>Lactobacillaceae</taxon>
        <taxon>Lactobacillus</taxon>
    </lineage>
</organism>
<gene>
    <name evidence="1" type="ordered locus">FI9785_p9785L.21</name>
</gene>
<reference evidence="1 2" key="1">
    <citation type="journal article" date="2009" name="J. Bacteriol.">
        <title>Complete genome sequence of Lactobacillus johnsonii FI9785, a competitive exclusion agent against pathogens in poultry.</title>
        <authorList>
            <person name="Wegmann U."/>
            <person name="Overweg K."/>
            <person name="Horn N."/>
            <person name="Goesmann A."/>
            <person name="Narbad A."/>
            <person name="Gasson M.J."/>
            <person name="Shearman C."/>
        </authorList>
    </citation>
    <scope>NUCLEOTIDE SEQUENCE [LARGE SCALE GENOMIC DNA]</scope>
    <source>
        <strain evidence="1 2">FI9785</strain>
    </source>
</reference>
<dbReference type="HOGENOM" id="CLU_952462_0_0_9"/>
<keyword evidence="2" id="KW-1185">Reference proteome</keyword>
<evidence type="ECO:0008006" key="3">
    <source>
        <dbReference type="Google" id="ProtNLM"/>
    </source>
</evidence>
<protein>
    <recommendedName>
        <fullName evidence="3">YcaO domain-containing protein</fullName>
    </recommendedName>
</protein>